<reference evidence="4" key="1">
    <citation type="submission" date="2016-12" db="EMBL/GenBank/DDBJ databases">
        <authorList>
            <person name="Varghese N."/>
            <person name="Submissions S."/>
        </authorList>
    </citation>
    <scope>NUCLEOTIDE SEQUENCE [LARGE SCALE GENOMIC DNA]</scope>
    <source>
        <strain evidence="4">DSM 18830</strain>
    </source>
</reference>
<organism evidence="3 4">
    <name type="scientific">Flavobacterium cucumis</name>
    <dbReference type="NCBI Taxonomy" id="416016"/>
    <lineage>
        <taxon>Bacteria</taxon>
        <taxon>Pseudomonadati</taxon>
        <taxon>Bacteroidota</taxon>
        <taxon>Flavobacteriia</taxon>
        <taxon>Flavobacteriales</taxon>
        <taxon>Flavobacteriaceae</taxon>
        <taxon>Flavobacterium</taxon>
    </lineage>
</organism>
<evidence type="ECO:0000313" key="3">
    <source>
        <dbReference type="EMBL" id="SHO73771.1"/>
    </source>
</evidence>
<evidence type="ECO:0000256" key="1">
    <source>
        <dbReference type="ARBA" id="ARBA00022729"/>
    </source>
</evidence>
<dbReference type="InterPro" id="IPR026444">
    <property type="entry name" value="Secre_tail"/>
</dbReference>
<dbReference type="EMBL" id="FRYK01000004">
    <property type="protein sequence ID" value="SHO73771.1"/>
    <property type="molecule type" value="Genomic_DNA"/>
</dbReference>
<gene>
    <name evidence="3" type="ORF">SAMN05443547_2144</name>
</gene>
<accession>A0A1M7ZY42</accession>
<protein>
    <submittedName>
        <fullName evidence="3">Por secretion system C-terminal sorting domain-containing protein</fullName>
    </submittedName>
</protein>
<name>A0A1M7ZY42_9FLAO</name>
<evidence type="ECO:0000259" key="2">
    <source>
        <dbReference type="Pfam" id="PF18962"/>
    </source>
</evidence>
<dbReference type="Proteomes" id="UP000184611">
    <property type="component" value="Unassembled WGS sequence"/>
</dbReference>
<keyword evidence="1" id="KW-0732">Signal</keyword>
<proteinExistence type="predicted"/>
<evidence type="ECO:0000313" key="4">
    <source>
        <dbReference type="Proteomes" id="UP000184611"/>
    </source>
</evidence>
<sequence>MRKVVFIFLLLPILGIAQNWEQIIIASGSDSSNPMFLTEFNGELYFSARGSNVSGIGNELYKSNGTQMGTTLIMNLNPNFSADSFPSNFTVFNGELYFTADDGVHGRELFKTNGTTISLVKDIKTGSDSSTNLWDNCLVFHEINGFLYFFAEDENGQGSDLWKTDGTSAGTVKVLELNTNETTGKLQYFKKLNTDLYFQFIDSSGHKQIIKYDTVSNVQTTVLNVYPIGNTGFYNYLTIFDNKLFTFANGRIYYTDGINSNFVTLGVTGISSFNKFTVFNNQLIFLGNSSTFGNQDIYKCYYSVADSAYKVELVYNFNAGGNNSLNPLVGSLIDDGIPYFTALNNKLYIAAREQTSPNGGLVYQIYETDGITTQVAIPVTHSGSPTSRPIYWITANNNKLYFLMSGDNSPEQLWEANPINGNFTQLSSYTGPTTQPRQIFTRPLKSWNNDFYVEGTTTVEGYELWKFGTGTLGVEEVTLEDKIQIYPNPTQDYVKLTIENEEAYQIDIFNAVGQQIKLRIHNKTIDLTSLPTGIYYITILNSLTGKKITQKIIKK</sequence>
<dbReference type="STRING" id="416016.SAMN05443547_2144"/>
<feature type="domain" description="Secretion system C-terminal sorting" evidence="2">
    <location>
        <begin position="485"/>
        <end position="553"/>
    </location>
</feature>
<dbReference type="NCBIfam" id="TIGR04183">
    <property type="entry name" value="Por_Secre_tail"/>
    <property type="match status" value="1"/>
</dbReference>
<dbReference type="Pfam" id="PF18962">
    <property type="entry name" value="Por_Secre_tail"/>
    <property type="match status" value="1"/>
</dbReference>
<dbReference type="OrthoDB" id="1489153at2"/>
<dbReference type="RefSeq" id="WP_084530275.1">
    <property type="nucleotide sequence ID" value="NZ_CBCSEA010000007.1"/>
</dbReference>
<keyword evidence="4" id="KW-1185">Reference proteome</keyword>
<dbReference type="AlphaFoldDB" id="A0A1M7ZY42"/>